<evidence type="ECO:0000256" key="4">
    <source>
        <dbReference type="ARBA" id="ARBA00022989"/>
    </source>
</evidence>
<comment type="catalytic activity">
    <reaction evidence="7">
        <text>Na(+)(in) + 2 H(+)(out) = Na(+)(out) + 2 H(+)(in)</text>
        <dbReference type="Rhea" id="RHEA:29251"/>
        <dbReference type="ChEBI" id="CHEBI:15378"/>
        <dbReference type="ChEBI" id="CHEBI:29101"/>
    </reaction>
</comment>
<comment type="similarity">
    <text evidence="7">Belongs to the NhaA Na(+)/H(+) (TC 2.A.33) antiporter family.</text>
</comment>
<keyword evidence="7" id="KW-0915">Sodium</keyword>
<evidence type="ECO:0000313" key="8">
    <source>
        <dbReference type="EMBL" id="MBB5207593.1"/>
    </source>
</evidence>
<feature type="transmembrane region" description="Helical" evidence="7">
    <location>
        <begin position="102"/>
        <end position="125"/>
    </location>
</feature>
<keyword evidence="3 7" id="KW-0812">Transmembrane</keyword>
<evidence type="ECO:0000256" key="5">
    <source>
        <dbReference type="ARBA" id="ARBA00023136"/>
    </source>
</evidence>
<accession>A0A7W8G0C5</accession>
<keyword evidence="7" id="KW-0050">Antiport</keyword>
<feature type="transmembrane region" description="Helical" evidence="7">
    <location>
        <begin position="137"/>
        <end position="155"/>
    </location>
</feature>
<keyword evidence="2 7" id="KW-1003">Cell membrane</keyword>
<dbReference type="HAMAP" id="MF_01844">
    <property type="entry name" value="NhaA"/>
    <property type="match status" value="1"/>
</dbReference>
<evidence type="ECO:0000256" key="6">
    <source>
        <dbReference type="ARBA" id="ARBA00023201"/>
    </source>
</evidence>
<feature type="transmembrane region" description="Helical" evidence="7">
    <location>
        <begin position="375"/>
        <end position="392"/>
    </location>
</feature>
<organism evidence="8 9">
    <name type="scientific">Chiayiivirga flava</name>
    <dbReference type="NCBI Taxonomy" id="659595"/>
    <lineage>
        <taxon>Bacteria</taxon>
        <taxon>Pseudomonadati</taxon>
        <taxon>Pseudomonadota</taxon>
        <taxon>Gammaproteobacteria</taxon>
        <taxon>Lysobacterales</taxon>
        <taxon>Lysobacteraceae</taxon>
        <taxon>Chiayiivirga</taxon>
    </lineage>
</organism>
<reference evidence="8 9" key="1">
    <citation type="submission" date="2020-08" db="EMBL/GenBank/DDBJ databases">
        <title>Genomic Encyclopedia of Type Strains, Phase IV (KMG-IV): sequencing the most valuable type-strain genomes for metagenomic binning, comparative biology and taxonomic classification.</title>
        <authorList>
            <person name="Goeker M."/>
        </authorList>
    </citation>
    <scope>NUCLEOTIDE SEQUENCE [LARGE SCALE GENOMIC DNA]</scope>
    <source>
        <strain evidence="8 9">DSM 24163</strain>
    </source>
</reference>
<dbReference type="NCBIfam" id="NF007112">
    <property type="entry name" value="PRK09561.1"/>
    <property type="match status" value="1"/>
</dbReference>
<evidence type="ECO:0000256" key="7">
    <source>
        <dbReference type="HAMAP-Rule" id="MF_01844"/>
    </source>
</evidence>
<proteinExistence type="inferred from homology"/>
<keyword evidence="6 7" id="KW-0739">Sodium transport</keyword>
<gene>
    <name evidence="7" type="primary">nhaA</name>
    <name evidence="8" type="ORF">HNQ52_001122</name>
</gene>
<dbReference type="EMBL" id="JACHHP010000002">
    <property type="protein sequence ID" value="MBB5207593.1"/>
    <property type="molecule type" value="Genomic_DNA"/>
</dbReference>
<dbReference type="RefSeq" id="WP_183960137.1">
    <property type="nucleotide sequence ID" value="NZ_JACHHP010000002.1"/>
</dbReference>
<dbReference type="InterPro" id="IPR004670">
    <property type="entry name" value="NhaA"/>
</dbReference>
<dbReference type="PANTHER" id="PTHR30341">
    <property type="entry name" value="SODIUM ION/PROTON ANTIPORTER NHAA-RELATED"/>
    <property type="match status" value="1"/>
</dbReference>
<feature type="transmembrane region" description="Helical" evidence="7">
    <location>
        <begin position="338"/>
        <end position="363"/>
    </location>
</feature>
<dbReference type="PANTHER" id="PTHR30341:SF0">
    <property type="entry name" value="NA(+)_H(+) ANTIPORTER NHAA"/>
    <property type="match status" value="1"/>
</dbReference>
<comment type="caution">
    <text evidence="8">The sequence shown here is derived from an EMBL/GenBank/DDBJ whole genome shotgun (WGS) entry which is preliminary data.</text>
</comment>
<comment type="function">
    <text evidence="7">Na(+)/H(+) antiporter that extrudes sodium in exchange for external protons.</text>
</comment>
<feature type="transmembrane region" description="Helical" evidence="7">
    <location>
        <begin position="220"/>
        <end position="248"/>
    </location>
</feature>
<feature type="transmembrane region" description="Helical" evidence="7">
    <location>
        <begin position="20"/>
        <end position="41"/>
    </location>
</feature>
<keyword evidence="4 7" id="KW-1133">Transmembrane helix</keyword>
<protein>
    <recommendedName>
        <fullName evidence="7">Na(+)/H(+) antiporter NhaA</fullName>
    </recommendedName>
    <alternativeName>
        <fullName evidence="7">Sodium/proton antiporter NhaA</fullName>
    </alternativeName>
</protein>
<evidence type="ECO:0000313" key="9">
    <source>
        <dbReference type="Proteomes" id="UP000521199"/>
    </source>
</evidence>
<feature type="transmembrane region" description="Helical" evidence="7">
    <location>
        <begin position="192"/>
        <end position="208"/>
    </location>
</feature>
<comment type="subcellular location">
    <subcellularLocation>
        <location evidence="1">Cell inner membrane</location>
        <topology evidence="1">Multi-pass membrane protein</topology>
    </subcellularLocation>
    <subcellularLocation>
        <location evidence="7">Cell membrane</location>
        <topology evidence="7">Multi-pass membrane protein</topology>
    </subcellularLocation>
</comment>
<dbReference type="GO" id="GO:0015385">
    <property type="term" value="F:sodium:proton antiporter activity"/>
    <property type="evidence" value="ECO:0007669"/>
    <property type="project" value="UniProtKB-UniRule"/>
</dbReference>
<sequence length="403" mass="42451">MAKALTRLPARAISALGEFFRLQAAGGIVLVVAAIIAMLLANSSLRDFYVALLEVPVQVRVGELDIAKPLLLWINDFLMAIFFLLVALEIKREAVEGQLSSRAQLLLPMVCAIGGMLVPALIYIAFNHDSRTALHGWAIPAATDIAFALGILSLLGSRVPIALKVLLSAIAVIDDLGAIVIIALFYGGKLSLLALGGAVVSLVVLFAMNRMRVMRVPAYLLVGLVMWVFVLKSGVHATLAGVATGLMIPLRHPDNPEVRPLASLEHALHPWVAFAIMPVFAFANAGLYLGDMTWGDALQAVPLGVALGLLLGKPIGVFGAAAIAIGMGWSPKPEGCGWAALFGMSVLCGIGFTMSLFIGSLAFAPGSEYALTNRIGILAGSIAAAIIGLLWLQRTLPRPERAA</sequence>
<keyword evidence="5 7" id="KW-0472">Membrane</keyword>
<feature type="transmembrane region" description="Helical" evidence="7">
    <location>
        <begin position="268"/>
        <end position="289"/>
    </location>
</feature>
<dbReference type="Proteomes" id="UP000521199">
    <property type="component" value="Unassembled WGS sequence"/>
</dbReference>
<evidence type="ECO:0000256" key="1">
    <source>
        <dbReference type="ARBA" id="ARBA00004429"/>
    </source>
</evidence>
<dbReference type="GO" id="GO:0005886">
    <property type="term" value="C:plasma membrane"/>
    <property type="evidence" value="ECO:0007669"/>
    <property type="project" value="UniProtKB-SubCell"/>
</dbReference>
<keyword evidence="7" id="KW-0813">Transport</keyword>
<feature type="transmembrane region" description="Helical" evidence="7">
    <location>
        <begin position="301"/>
        <end position="326"/>
    </location>
</feature>
<dbReference type="AlphaFoldDB" id="A0A7W8G0C5"/>
<keyword evidence="9" id="KW-1185">Reference proteome</keyword>
<dbReference type="Pfam" id="PF06965">
    <property type="entry name" value="Na_H_antiport_1"/>
    <property type="match status" value="1"/>
</dbReference>
<name>A0A7W8G0C5_9GAMM</name>
<evidence type="ECO:0000256" key="2">
    <source>
        <dbReference type="ARBA" id="ARBA00022475"/>
    </source>
</evidence>
<dbReference type="GO" id="GO:0006885">
    <property type="term" value="P:regulation of pH"/>
    <property type="evidence" value="ECO:0007669"/>
    <property type="project" value="UniProtKB-UniRule"/>
</dbReference>
<dbReference type="InterPro" id="IPR023171">
    <property type="entry name" value="Na/H_antiporter_dom_sf"/>
</dbReference>
<dbReference type="NCBIfam" id="NF007111">
    <property type="entry name" value="PRK09560.1"/>
    <property type="match status" value="1"/>
</dbReference>
<feature type="transmembrane region" description="Helical" evidence="7">
    <location>
        <begin position="162"/>
        <end position="186"/>
    </location>
</feature>
<dbReference type="Gene3D" id="1.20.1530.10">
    <property type="entry name" value="Na+/H+ antiporter like domain"/>
    <property type="match status" value="1"/>
</dbReference>
<dbReference type="NCBIfam" id="TIGR00773">
    <property type="entry name" value="NhaA"/>
    <property type="match status" value="1"/>
</dbReference>
<feature type="transmembrane region" description="Helical" evidence="7">
    <location>
        <begin position="70"/>
        <end position="90"/>
    </location>
</feature>
<evidence type="ECO:0000256" key="3">
    <source>
        <dbReference type="ARBA" id="ARBA00022692"/>
    </source>
</evidence>
<keyword evidence="7" id="KW-0406">Ion transport</keyword>